<keyword evidence="1" id="KW-0560">Oxidoreductase</keyword>
<gene>
    <name evidence="2" type="ORF">ACLA_053290</name>
</gene>
<name>A1CJ00_ASPCL</name>
<evidence type="ECO:0000256" key="1">
    <source>
        <dbReference type="ARBA" id="ARBA00023002"/>
    </source>
</evidence>
<dbReference type="GO" id="GO:0016491">
    <property type="term" value="F:oxidoreductase activity"/>
    <property type="evidence" value="ECO:0007669"/>
    <property type="project" value="UniProtKB-KW"/>
</dbReference>
<evidence type="ECO:0000313" key="3">
    <source>
        <dbReference type="Proteomes" id="UP000006701"/>
    </source>
</evidence>
<dbReference type="VEuPathDB" id="FungiDB:ACLA_053290"/>
<dbReference type="OrthoDB" id="542013at2759"/>
<protein>
    <recommendedName>
        <fullName evidence="4">Short-chain dehydrogenase/reductase family protein</fullName>
    </recommendedName>
</protein>
<dbReference type="AlphaFoldDB" id="A1CJ00"/>
<keyword evidence="3" id="KW-1185">Reference proteome</keyword>
<dbReference type="KEGG" id="act:ACLA_053290"/>
<organism evidence="2 3">
    <name type="scientific">Aspergillus clavatus (strain ATCC 1007 / CBS 513.65 / DSM 816 / NCTC 3887 / NRRL 1 / QM 1276 / 107)</name>
    <dbReference type="NCBI Taxonomy" id="344612"/>
    <lineage>
        <taxon>Eukaryota</taxon>
        <taxon>Fungi</taxon>
        <taxon>Dikarya</taxon>
        <taxon>Ascomycota</taxon>
        <taxon>Pezizomycotina</taxon>
        <taxon>Eurotiomycetes</taxon>
        <taxon>Eurotiomycetidae</taxon>
        <taxon>Eurotiales</taxon>
        <taxon>Aspergillaceae</taxon>
        <taxon>Aspergillus</taxon>
        <taxon>Aspergillus subgen. Fumigati</taxon>
    </lineage>
</organism>
<dbReference type="Proteomes" id="UP000006701">
    <property type="component" value="Unassembled WGS sequence"/>
</dbReference>
<dbReference type="InterPro" id="IPR036291">
    <property type="entry name" value="NAD(P)-bd_dom_sf"/>
</dbReference>
<dbReference type="InterPro" id="IPR002347">
    <property type="entry name" value="SDR_fam"/>
</dbReference>
<dbReference type="PRINTS" id="PR00081">
    <property type="entry name" value="GDHRDH"/>
</dbReference>
<dbReference type="HOGENOM" id="CLU_010194_44_4_1"/>
<dbReference type="OMA" id="CNTGVGY"/>
<dbReference type="eggNOG" id="KOG1208">
    <property type="taxonomic scope" value="Eukaryota"/>
</dbReference>
<dbReference type="EMBL" id="DS027054">
    <property type="protein sequence ID" value="EAW10855.1"/>
    <property type="molecule type" value="Genomic_DNA"/>
</dbReference>
<evidence type="ECO:0000313" key="2">
    <source>
        <dbReference type="EMBL" id="EAW10855.1"/>
    </source>
</evidence>
<dbReference type="PANTHER" id="PTHR43157:SF22">
    <property type="entry name" value="SHORT-CHAIN DEHYDROGENASE_REDUCTASE PHMF"/>
    <property type="match status" value="1"/>
</dbReference>
<accession>A1CJ00</accession>
<reference evidence="2 3" key="1">
    <citation type="journal article" date="2008" name="PLoS Genet.">
        <title>Genomic islands in the pathogenic filamentous fungus Aspergillus fumigatus.</title>
        <authorList>
            <person name="Fedorova N.D."/>
            <person name="Khaldi N."/>
            <person name="Joardar V.S."/>
            <person name="Maiti R."/>
            <person name="Amedeo P."/>
            <person name="Anderson M.J."/>
            <person name="Crabtree J."/>
            <person name="Silva J.C."/>
            <person name="Badger J.H."/>
            <person name="Albarraq A."/>
            <person name="Angiuoli S."/>
            <person name="Bussey H."/>
            <person name="Bowyer P."/>
            <person name="Cotty P.J."/>
            <person name="Dyer P.S."/>
            <person name="Egan A."/>
            <person name="Galens K."/>
            <person name="Fraser-Liggett C.M."/>
            <person name="Haas B.J."/>
            <person name="Inman J.M."/>
            <person name="Kent R."/>
            <person name="Lemieux S."/>
            <person name="Malavazi I."/>
            <person name="Orvis J."/>
            <person name="Roemer T."/>
            <person name="Ronning C.M."/>
            <person name="Sundaram J.P."/>
            <person name="Sutton G."/>
            <person name="Turner G."/>
            <person name="Venter J.C."/>
            <person name="White O.R."/>
            <person name="Whitty B.R."/>
            <person name="Youngman P."/>
            <person name="Wolfe K.H."/>
            <person name="Goldman G.H."/>
            <person name="Wortman J.R."/>
            <person name="Jiang B."/>
            <person name="Denning D.W."/>
            <person name="Nierman W.C."/>
        </authorList>
    </citation>
    <scope>NUCLEOTIDE SEQUENCE [LARGE SCALE GENOMIC DNA]</scope>
    <source>
        <strain evidence="3">ATCC 1007 / CBS 513.65 / DSM 816 / NCTC 3887 / NRRL 1</strain>
    </source>
</reference>
<dbReference type="RefSeq" id="XP_001272281.1">
    <property type="nucleotide sequence ID" value="XM_001272280.1"/>
</dbReference>
<dbReference type="Pfam" id="PF00106">
    <property type="entry name" value="adh_short"/>
    <property type="match status" value="1"/>
</dbReference>
<evidence type="ECO:0008006" key="4">
    <source>
        <dbReference type="Google" id="ProtNLM"/>
    </source>
</evidence>
<proteinExistence type="predicted"/>
<dbReference type="SUPFAM" id="SSF51735">
    <property type="entry name" value="NAD(P)-binding Rossmann-fold domains"/>
    <property type="match status" value="1"/>
</dbReference>
<dbReference type="PANTHER" id="PTHR43157">
    <property type="entry name" value="PHOSPHATIDYLINOSITOL-GLYCAN BIOSYNTHESIS CLASS F PROTEIN-RELATED"/>
    <property type="match status" value="1"/>
</dbReference>
<dbReference type="GeneID" id="4704122"/>
<sequence length="335" mass="35641">MPPINPQIEFLLGSGPPKDFGKMGTIRWAAKNSPKDPTQTSFAGETVLVTGSNTGLGYQAALKFAALGASKLILAVPTISKGEEAKTKIVLAAAASTSTSASNIIVLPLDMGDFASVKTFPHRLQQAGIHRLDVAVLNAGIAPTSYQANAATGLESALQNSQIEGQGPAQLTLTGSFAHLYLMSKDLPTVTPGQSVLKAINSPQFFNAETSYAVMKLLTMYVMQGLVKNYAGREANPDVTANVVCPGLCTTELGCDFLWYVMLPLKLMQMYCARSAEEGSRLLVSATLLGTAGHGKFWTNDVFTKPGPLVTNEEGKALQEQIWAEIVDICNQELN</sequence>
<dbReference type="Gene3D" id="3.40.50.720">
    <property type="entry name" value="NAD(P)-binding Rossmann-like Domain"/>
    <property type="match status" value="1"/>
</dbReference>